<feature type="chain" id="PRO_5040455948" evidence="1">
    <location>
        <begin position="19"/>
        <end position="309"/>
    </location>
</feature>
<feature type="signal peptide" evidence="1">
    <location>
        <begin position="1"/>
        <end position="18"/>
    </location>
</feature>
<name>A0A9Q1BDI7_HOLLE</name>
<gene>
    <name evidence="2" type="ORF">HOLleu_38662</name>
</gene>
<organism evidence="2 3">
    <name type="scientific">Holothuria leucospilota</name>
    <name type="common">Black long sea cucumber</name>
    <name type="synonym">Mertensiothuria leucospilota</name>
    <dbReference type="NCBI Taxonomy" id="206669"/>
    <lineage>
        <taxon>Eukaryota</taxon>
        <taxon>Metazoa</taxon>
        <taxon>Echinodermata</taxon>
        <taxon>Eleutherozoa</taxon>
        <taxon>Echinozoa</taxon>
        <taxon>Holothuroidea</taxon>
        <taxon>Aspidochirotacea</taxon>
        <taxon>Aspidochirotida</taxon>
        <taxon>Holothuriidae</taxon>
        <taxon>Holothuria</taxon>
    </lineage>
</organism>
<accession>A0A9Q1BDI7</accession>
<sequence>MMVHQLLYQALIIQTGLSLFAVNATYVDYVTSGTWNGVGFNIAVKREKIQEKLDAYHSSISDGCGDGPKLVLPEKQVFPELETREHHFVHVDFGYLTSRDFDDFLEDNPHPCVSVSGLEVAVIIPLLAANASGPPIYALALAKLYEKSRGDIPKSNFLYPYIPVDEIQFSDSEGVVKKGSDELRVSIIKHNDPCEPPRSIAEEFDEFFVAEFHFGLPKPDFSFCDRHSFQSDFCTNAKRVQCAVHRHAPNLCQKYNISNPRPCEALVEILNVTSGFRDLILLGNDPVNILSSESYSGDTVVGLKYPCQE</sequence>
<comment type="caution">
    <text evidence="2">The sequence shown here is derived from an EMBL/GenBank/DDBJ whole genome shotgun (WGS) entry which is preliminary data.</text>
</comment>
<evidence type="ECO:0000256" key="1">
    <source>
        <dbReference type="SAM" id="SignalP"/>
    </source>
</evidence>
<keyword evidence="3" id="KW-1185">Reference proteome</keyword>
<keyword evidence="1" id="KW-0732">Signal</keyword>
<dbReference type="AlphaFoldDB" id="A0A9Q1BDI7"/>
<dbReference type="EMBL" id="JAIZAY010000021">
    <property type="protein sequence ID" value="KAJ8021453.1"/>
    <property type="molecule type" value="Genomic_DNA"/>
</dbReference>
<proteinExistence type="predicted"/>
<evidence type="ECO:0000313" key="2">
    <source>
        <dbReference type="EMBL" id="KAJ8021453.1"/>
    </source>
</evidence>
<reference evidence="2" key="1">
    <citation type="submission" date="2021-10" db="EMBL/GenBank/DDBJ databases">
        <title>Tropical sea cucumber genome reveals ecological adaptation and Cuvierian tubules defense mechanism.</title>
        <authorList>
            <person name="Chen T."/>
        </authorList>
    </citation>
    <scope>NUCLEOTIDE SEQUENCE</scope>
    <source>
        <strain evidence="2">Nanhai2018</strain>
        <tissue evidence="2">Muscle</tissue>
    </source>
</reference>
<evidence type="ECO:0000313" key="3">
    <source>
        <dbReference type="Proteomes" id="UP001152320"/>
    </source>
</evidence>
<protein>
    <submittedName>
        <fullName evidence="2">Uncharacterized protein</fullName>
    </submittedName>
</protein>
<dbReference type="Proteomes" id="UP001152320">
    <property type="component" value="Chromosome 21"/>
</dbReference>